<proteinExistence type="predicted"/>
<comment type="caution">
    <text evidence="3">The sequence shown here is derived from an EMBL/GenBank/DDBJ whole genome shotgun (WGS) entry which is preliminary data.</text>
</comment>
<organism evidence="3 4">
    <name type="scientific">Corallococcus caeni</name>
    <dbReference type="NCBI Taxonomy" id="3082388"/>
    <lineage>
        <taxon>Bacteria</taxon>
        <taxon>Pseudomonadati</taxon>
        <taxon>Myxococcota</taxon>
        <taxon>Myxococcia</taxon>
        <taxon>Myxococcales</taxon>
        <taxon>Cystobacterineae</taxon>
        <taxon>Myxococcaceae</taxon>
        <taxon>Corallococcus</taxon>
    </lineage>
</organism>
<evidence type="ECO:0000259" key="2">
    <source>
        <dbReference type="Pfam" id="PF13586"/>
    </source>
</evidence>
<reference evidence="3 4" key="1">
    <citation type="journal article" date="2024" name="Arch. Microbiol.">
        <title>Corallococcus caeni sp. nov., a novel myxobacterium isolated from activated sludge.</title>
        <authorList>
            <person name="Tomita S."/>
            <person name="Nakai R."/>
            <person name="Kuroda K."/>
            <person name="Kurashita H."/>
            <person name="Hatamoto M."/>
            <person name="Yamaguchi T."/>
            <person name="Narihiro T."/>
        </authorList>
    </citation>
    <scope>NUCLEOTIDE SEQUENCE [LARGE SCALE GENOMIC DNA]</scope>
    <source>
        <strain evidence="3 4">NO1</strain>
    </source>
</reference>
<protein>
    <recommendedName>
        <fullName evidence="2">Transposase DDE domain-containing protein</fullName>
    </recommendedName>
</protein>
<feature type="region of interest" description="Disordered" evidence="1">
    <location>
        <begin position="1"/>
        <end position="23"/>
    </location>
</feature>
<feature type="domain" description="Transposase DDE" evidence="2">
    <location>
        <begin position="22"/>
        <end position="106"/>
    </location>
</feature>
<dbReference type="Pfam" id="PF13586">
    <property type="entry name" value="DDE_Tnp_1_2"/>
    <property type="match status" value="1"/>
</dbReference>
<sequence>MQGGSVPRAHTPGAPRRLPDAVAGDKGYSYDSLRRWCVRHGVQPVIPTRSDQRRQRSFRHAAYRKRCRVEHLFNRLKQNRRVATRYEKRAANYLAMVHIAAIRLWL</sequence>
<dbReference type="PANTHER" id="PTHR30007:SF1">
    <property type="entry name" value="BLR1914 PROTEIN"/>
    <property type="match status" value="1"/>
</dbReference>
<evidence type="ECO:0000256" key="1">
    <source>
        <dbReference type="SAM" id="MobiDB-lite"/>
    </source>
</evidence>
<name>A0ABQ6R5S7_9BACT</name>
<keyword evidence="4" id="KW-1185">Reference proteome</keyword>
<dbReference type="EMBL" id="BTTX01000024">
    <property type="protein sequence ID" value="GMU11556.1"/>
    <property type="molecule type" value="Genomic_DNA"/>
</dbReference>
<gene>
    <name evidence="3" type="ORF">ASNO1_78100</name>
</gene>
<accession>A0ABQ6R5S7</accession>
<evidence type="ECO:0000313" key="3">
    <source>
        <dbReference type="EMBL" id="GMU11556.1"/>
    </source>
</evidence>
<evidence type="ECO:0000313" key="4">
    <source>
        <dbReference type="Proteomes" id="UP001342631"/>
    </source>
</evidence>
<dbReference type="Proteomes" id="UP001342631">
    <property type="component" value="Unassembled WGS sequence"/>
</dbReference>
<dbReference type="PANTHER" id="PTHR30007">
    <property type="entry name" value="PHP DOMAIN PROTEIN"/>
    <property type="match status" value="1"/>
</dbReference>
<dbReference type="InterPro" id="IPR025668">
    <property type="entry name" value="Tnp_DDE_dom"/>
</dbReference>